<evidence type="ECO:0000313" key="1">
    <source>
        <dbReference type="EMBL" id="KAJ6425944.1"/>
    </source>
</evidence>
<keyword evidence="2" id="KW-1185">Reference proteome</keyword>
<gene>
    <name evidence="1" type="ORF">OIU84_026507</name>
</gene>
<reference evidence="1 2" key="1">
    <citation type="journal article" date="2023" name="Int. J. Mol. Sci.">
        <title>De Novo Assembly and Annotation of 11 Diverse Shrub Willow (Salix) Genomes Reveals Novel Gene Organization in Sex-Linked Regions.</title>
        <authorList>
            <person name="Hyden B."/>
            <person name="Feng K."/>
            <person name="Yates T.B."/>
            <person name="Jawdy S."/>
            <person name="Cereghino C."/>
            <person name="Smart L.B."/>
            <person name="Muchero W."/>
        </authorList>
    </citation>
    <scope>NUCLEOTIDE SEQUENCE [LARGE SCALE GENOMIC DNA]</scope>
    <source>
        <tissue evidence="1">Shoot tip</tissue>
    </source>
</reference>
<dbReference type="Proteomes" id="UP001162972">
    <property type="component" value="Chromosome 16"/>
</dbReference>
<protein>
    <submittedName>
        <fullName evidence="1">Uncharacterized protein</fullName>
    </submittedName>
</protein>
<proteinExistence type="predicted"/>
<name>A0AAD6KP01_9ROSI</name>
<sequence length="114" mass="12680">MARIIGQGKQPLYKQESYGGGNGLVDHRGELVFFQKWHSTLLADFALSSTAASKISSHVTWMIAGKGLKSGKLSWSFRLHPLIITIIWGPSSMIFRFLTMAPHQPCLIVSRQPI</sequence>
<dbReference type="EMBL" id="JAPFFJ010000006">
    <property type="protein sequence ID" value="KAJ6425944.1"/>
    <property type="molecule type" value="Genomic_DNA"/>
</dbReference>
<dbReference type="AlphaFoldDB" id="A0AAD6KP01"/>
<comment type="caution">
    <text evidence="1">The sequence shown here is derived from an EMBL/GenBank/DDBJ whole genome shotgun (WGS) entry which is preliminary data.</text>
</comment>
<evidence type="ECO:0000313" key="2">
    <source>
        <dbReference type="Proteomes" id="UP001162972"/>
    </source>
</evidence>
<accession>A0AAD6KP01</accession>
<organism evidence="1 2">
    <name type="scientific">Salix udensis</name>
    <dbReference type="NCBI Taxonomy" id="889485"/>
    <lineage>
        <taxon>Eukaryota</taxon>
        <taxon>Viridiplantae</taxon>
        <taxon>Streptophyta</taxon>
        <taxon>Embryophyta</taxon>
        <taxon>Tracheophyta</taxon>
        <taxon>Spermatophyta</taxon>
        <taxon>Magnoliopsida</taxon>
        <taxon>eudicotyledons</taxon>
        <taxon>Gunneridae</taxon>
        <taxon>Pentapetalae</taxon>
        <taxon>rosids</taxon>
        <taxon>fabids</taxon>
        <taxon>Malpighiales</taxon>
        <taxon>Salicaceae</taxon>
        <taxon>Saliceae</taxon>
        <taxon>Salix</taxon>
    </lineage>
</organism>